<gene>
    <name evidence="2" type="ORF">KL86SPO_40162</name>
</gene>
<feature type="signal peptide" evidence="1">
    <location>
        <begin position="1"/>
        <end position="28"/>
    </location>
</feature>
<dbReference type="EMBL" id="FMJE01000004">
    <property type="protein sequence ID" value="SCM81678.1"/>
    <property type="molecule type" value="Genomic_DNA"/>
</dbReference>
<dbReference type="RefSeq" id="WP_075753011.1">
    <property type="nucleotide sequence ID" value="NZ_LT608335.1"/>
</dbReference>
<reference evidence="2" key="1">
    <citation type="submission" date="2016-08" db="EMBL/GenBank/DDBJ databases">
        <authorList>
            <person name="Seilhamer J.J."/>
        </authorList>
    </citation>
    <scope>NUCLEOTIDE SEQUENCE</scope>
    <source>
        <strain evidence="2">86</strain>
    </source>
</reference>
<feature type="chain" id="PRO_5012488025" evidence="1">
    <location>
        <begin position="29"/>
        <end position="86"/>
    </location>
</feature>
<sequence length="86" mass="9223">MEKMLKRLFSNALSLVSTCLIMAMPVAAMIYASEPAAAIEEVFSIQETTSPAVAAKQQAEAEPPVILLEPWPLDSTGELSDLTGKE</sequence>
<accession>A0A212LVX8</accession>
<protein>
    <submittedName>
        <fullName evidence="2">Uncharacterized protein</fullName>
    </submittedName>
</protein>
<name>A0A212LVX8_9FIRM</name>
<keyword evidence="1" id="KW-0732">Signal</keyword>
<evidence type="ECO:0000313" key="2">
    <source>
        <dbReference type="EMBL" id="SCM81678.1"/>
    </source>
</evidence>
<organism evidence="2">
    <name type="scientific">uncultured Sporomusa sp</name>
    <dbReference type="NCBI Taxonomy" id="307249"/>
    <lineage>
        <taxon>Bacteria</taxon>
        <taxon>Bacillati</taxon>
        <taxon>Bacillota</taxon>
        <taxon>Negativicutes</taxon>
        <taxon>Selenomonadales</taxon>
        <taxon>Sporomusaceae</taxon>
        <taxon>Sporomusa</taxon>
        <taxon>environmental samples</taxon>
    </lineage>
</organism>
<proteinExistence type="predicted"/>
<evidence type="ECO:0000256" key="1">
    <source>
        <dbReference type="SAM" id="SignalP"/>
    </source>
</evidence>
<dbReference type="AlphaFoldDB" id="A0A212LVX8"/>